<feature type="compositionally biased region" description="Polar residues" evidence="1">
    <location>
        <begin position="1330"/>
        <end position="1352"/>
    </location>
</feature>
<gene>
    <name evidence="2" type="ORF">GCM10023329_40090</name>
</gene>
<evidence type="ECO:0000256" key="1">
    <source>
        <dbReference type="SAM" id="MobiDB-lite"/>
    </source>
</evidence>
<keyword evidence="3" id="KW-1185">Reference proteome</keyword>
<sequence length="1516" mass="159870">MPVHSKLPWWRWWQCRLMSLILPVALLATGATVVQWQFPSAASAAPTQPVVRSTPPALSKGSADPRSVQVGAHDFYAASSRAGKAKVVAFEYMLPSGAPTGIAVYAGTVTNVKGGLLDGASWPPADARGPEAQDFLNRIWADLDEIASNPEGIRLLEVMGRASVLPSAVFGNEFNDPALLTATPRVNALITRADPNGESTMLSTQGRTTGVSLSGSPWDGEGIGNASNIIAIADYVPGFYDKGGRLFAPRSATVLFHEMIHAMRSTLGFKPFDASQKPVTIDYPVPTPGTEDALGIPAYELFATPAEELVTHGGKIGLKETFGVKATLFGVFDFGLKADPYAAKAVGIATAMAAKDPTNTEVQRALAARLEIAKEPITELSFVKRSPIRQPYRPSYDRPKGFARQSFKPASGHSWASLEAADYNNPDRSSRLVKSSPAPVPCGAASPAEGCALPLRAATSAEARAAEEFRAATENGKVFQVSAESEVVAGLSPEEIPVYARASVRSAAASYEAARAAGSDLSEFGFTSDLAESWKNPGKLFHPFGGATSVEGVAPARVSTALTEGWGVFNEALTPAMAAAWINSIAEAFSQDASDLTKATVILAPVPVVGQLLGIADAVERHDALSGVVNALALLATVSEMAGQPELAMLFGVVALVTTVVAQIVDWVSGKSEEEKWIESRNQLWHDTMKKNVIEKSVPELLSTAQKAFDRAQKQVLFGTHLTMESVSANAARTGHSTAIAAARTANARISADAEASLGSLRSGFVNGVHQAVDAVFASLNEGTGSKEFTRAYMDKAVWPQWSSDHIFNYCPRDPNSTYESCRNPEKYIPRMRADFEDRHVKPVVADTPKDLFTADDVKAAQDAVDTRVRQGGMFAPVSVSDAAPVAPAGFIPCADDGGECKGVEGRTGQVAFGAAGSYVTVPLPAEGIVCKASSFPVNPNPDADQSCFVPAQDSPVTGSDGSWLASVRVCADEGSTCEVSGTQLAAFGTGAGWLVKPVTSAAVCSAGGFGGDPAPGEAKECRVLTGAPPSQAVNAGGPYRACAVEGEHCHITGSVRLALGAHLDDEARGWTYKTVKAADYPDGVPCTIAAFGEDPLPGAAKSCYIASPPAPFTFCAGPDGTCAVPESGAYQAAYGGDGSWVVKTVPAGEFTCNDASFADVASLSGNDVRGGSRGYCYLSAKDHDLVLGADTRHERESVDADWAAHACARDEDECAVSGPTAFAYGVYEANQDKGAYLVRHFAPRDGETATLCSYTGFTRRDPQLNVAYCFLLNTPRLDFDISQTDFTYRETRRTDPGQSPPDSPAPTAPHPAHGASFASGFEQGDVMPSWTSTVDQDNGSVSNVTGRSSVSGPVAGARRDETARTGTGSLKYSGSTTGGHNAQHAHAYLKVFDLSDKPVKVDGGKTLSYWIHPKTADRWDGMDPWPVNNSNCVALDLVFTDGSTLRDSAAVDQHGTRIHPAGQCQSLKPGRWNHVTVQLPDGLRDKEISRIDVGYDQDHPGNADYSGYIDDITLG</sequence>
<accession>A0ABP9ATJ0</accession>
<dbReference type="Gene3D" id="1.10.490.40">
    <property type="entry name" value="Diphtheria toxin, translocation domain"/>
    <property type="match status" value="1"/>
</dbReference>
<organism evidence="2 3">
    <name type="scientific">Streptomyces sanyensis</name>
    <dbReference type="NCBI Taxonomy" id="568869"/>
    <lineage>
        <taxon>Bacteria</taxon>
        <taxon>Bacillati</taxon>
        <taxon>Actinomycetota</taxon>
        <taxon>Actinomycetes</taxon>
        <taxon>Kitasatosporales</taxon>
        <taxon>Streptomycetaceae</taxon>
        <taxon>Streptomyces</taxon>
    </lineage>
</organism>
<reference evidence="3" key="1">
    <citation type="journal article" date="2019" name="Int. J. Syst. Evol. Microbiol.">
        <title>The Global Catalogue of Microorganisms (GCM) 10K type strain sequencing project: providing services to taxonomists for standard genome sequencing and annotation.</title>
        <authorList>
            <consortium name="The Broad Institute Genomics Platform"/>
            <consortium name="The Broad Institute Genome Sequencing Center for Infectious Disease"/>
            <person name="Wu L."/>
            <person name="Ma J."/>
        </authorList>
    </citation>
    <scope>NUCLEOTIDE SEQUENCE [LARGE SCALE GENOMIC DNA]</scope>
    <source>
        <strain evidence="3">JCM 18324</strain>
    </source>
</reference>
<dbReference type="Gene3D" id="2.60.120.260">
    <property type="entry name" value="Galactose-binding domain-like"/>
    <property type="match status" value="1"/>
</dbReference>
<feature type="region of interest" description="Disordered" evidence="1">
    <location>
        <begin position="1291"/>
        <end position="1380"/>
    </location>
</feature>
<proteinExistence type="predicted"/>
<name>A0ABP9ATJ0_9ACTN</name>
<comment type="caution">
    <text evidence="2">The sequence shown here is derived from an EMBL/GenBank/DDBJ whole genome shotgun (WGS) entry which is preliminary data.</text>
</comment>
<protein>
    <submittedName>
        <fullName evidence="2">Uncharacterized protein</fullName>
    </submittedName>
</protein>
<feature type="compositionally biased region" description="Polar residues" evidence="1">
    <location>
        <begin position="197"/>
        <end position="215"/>
    </location>
</feature>
<evidence type="ECO:0000313" key="3">
    <source>
        <dbReference type="Proteomes" id="UP001501147"/>
    </source>
</evidence>
<dbReference type="Proteomes" id="UP001501147">
    <property type="component" value="Unassembled WGS sequence"/>
</dbReference>
<feature type="compositionally biased region" description="Pro residues" evidence="1">
    <location>
        <begin position="1299"/>
        <end position="1310"/>
    </location>
</feature>
<feature type="region of interest" description="Disordered" evidence="1">
    <location>
        <begin position="197"/>
        <end position="216"/>
    </location>
</feature>
<feature type="compositionally biased region" description="Polar residues" evidence="1">
    <location>
        <begin position="1365"/>
        <end position="1380"/>
    </location>
</feature>
<dbReference type="Pfam" id="PF02764">
    <property type="entry name" value="Diphtheria_T"/>
    <property type="match status" value="1"/>
</dbReference>
<evidence type="ECO:0000313" key="2">
    <source>
        <dbReference type="EMBL" id="GAA4785447.1"/>
    </source>
</evidence>
<feature type="region of interest" description="Disordered" evidence="1">
    <location>
        <begin position="45"/>
        <end position="65"/>
    </location>
</feature>
<dbReference type="EMBL" id="BAABJV010000011">
    <property type="protein sequence ID" value="GAA4785447.1"/>
    <property type="molecule type" value="Genomic_DNA"/>
</dbReference>